<dbReference type="PANTHER" id="PTHR43649:SF14">
    <property type="entry name" value="BLR3389 PROTEIN"/>
    <property type="match status" value="1"/>
</dbReference>
<dbReference type="EMBL" id="JACGZW010000024">
    <property type="protein sequence ID" value="MBB1159925.1"/>
    <property type="molecule type" value="Genomic_DNA"/>
</dbReference>
<keyword evidence="1" id="KW-0732">Signal</keyword>
<evidence type="ECO:0000313" key="2">
    <source>
        <dbReference type="EMBL" id="MBB1159925.1"/>
    </source>
</evidence>
<name>A0A7W3W711_9PSEU</name>
<dbReference type="PROSITE" id="PS51257">
    <property type="entry name" value="PROKAR_LIPOPROTEIN"/>
    <property type="match status" value="1"/>
</dbReference>
<gene>
    <name evidence="2" type="ORF">H4281_42850</name>
</gene>
<accession>A0A7W3W711</accession>
<dbReference type="Pfam" id="PF01547">
    <property type="entry name" value="SBP_bac_1"/>
    <property type="match status" value="1"/>
</dbReference>
<dbReference type="Proteomes" id="UP000526734">
    <property type="component" value="Unassembled WGS sequence"/>
</dbReference>
<dbReference type="RefSeq" id="WP_182896580.1">
    <property type="nucleotide sequence ID" value="NZ_JACGZW010000024.1"/>
</dbReference>
<dbReference type="SUPFAM" id="SSF53850">
    <property type="entry name" value="Periplasmic binding protein-like II"/>
    <property type="match status" value="1"/>
</dbReference>
<dbReference type="InterPro" id="IPR050490">
    <property type="entry name" value="Bact_solute-bd_prot1"/>
</dbReference>
<organism evidence="2 3">
    <name type="scientific">Amycolatopsis dendrobii</name>
    <dbReference type="NCBI Taxonomy" id="2760662"/>
    <lineage>
        <taxon>Bacteria</taxon>
        <taxon>Bacillati</taxon>
        <taxon>Actinomycetota</taxon>
        <taxon>Actinomycetes</taxon>
        <taxon>Pseudonocardiales</taxon>
        <taxon>Pseudonocardiaceae</taxon>
        <taxon>Amycolatopsis</taxon>
    </lineage>
</organism>
<dbReference type="Gene3D" id="3.40.190.10">
    <property type="entry name" value="Periplasmic binding protein-like II"/>
    <property type="match status" value="2"/>
</dbReference>
<dbReference type="AlphaFoldDB" id="A0A7W3W711"/>
<proteinExistence type="predicted"/>
<sequence>MKLGTRRTVRGTRTTLAATGFAALLALTAACGTSGPTAAAGGKATAWALTGGDEQVFRTSFASGGVEGQFFGNDAYKQKIRSAVGADQAPTLVFSWGNGGMLKSWVAAGKIMDLTPEVRKDPALTGRFLPSVAKTGVLDGKTYAVPNNSMQPVFLFYNKDLFARVGAQPPKTWDELMALVPKFTAAGVAPFSLGGQSKWPQLMWEEYLVDRIGGPGVFAAIAANKPGAWSDPAILDANRKIQQLVDAGGFAKGFNSISTDSNADLALLYTGKAAMYLMGSWAFPTIKEADPGFAAGKLGWLGFPVVPGGKGDPADIVGNPANFWSVSAHASDAQKQAAVKYLREGVMNDTYVDALLAGGAVPPVNGIEAKLAKAPDPAYLSYVYGLARNAPNFQLSWDQALSPGQADALLNNLDQLFLKQITPEQFSANMNATVGK</sequence>
<comment type="caution">
    <text evidence="2">The sequence shown here is derived from an EMBL/GenBank/DDBJ whole genome shotgun (WGS) entry which is preliminary data.</text>
</comment>
<dbReference type="PANTHER" id="PTHR43649">
    <property type="entry name" value="ARABINOSE-BINDING PROTEIN-RELATED"/>
    <property type="match status" value="1"/>
</dbReference>
<feature type="signal peptide" evidence="1">
    <location>
        <begin position="1"/>
        <end position="39"/>
    </location>
</feature>
<reference evidence="2 3" key="1">
    <citation type="submission" date="2020-08" db="EMBL/GenBank/DDBJ databases">
        <title>Amycolatopsis sp. nov. DR6-1 isolated from Dendrobium heterocarpum.</title>
        <authorList>
            <person name="Tedsree N."/>
            <person name="Kuncharoen N."/>
            <person name="Likhitwitayawuid K."/>
            <person name="Tanasupawat S."/>
        </authorList>
    </citation>
    <scope>NUCLEOTIDE SEQUENCE [LARGE SCALE GENOMIC DNA]</scope>
    <source>
        <strain evidence="2 3">DR6-1</strain>
    </source>
</reference>
<evidence type="ECO:0000256" key="1">
    <source>
        <dbReference type="SAM" id="SignalP"/>
    </source>
</evidence>
<feature type="chain" id="PRO_5038766500" evidence="1">
    <location>
        <begin position="40"/>
        <end position="436"/>
    </location>
</feature>
<dbReference type="InterPro" id="IPR006059">
    <property type="entry name" value="SBP"/>
</dbReference>
<keyword evidence="3" id="KW-1185">Reference proteome</keyword>
<evidence type="ECO:0000313" key="3">
    <source>
        <dbReference type="Proteomes" id="UP000526734"/>
    </source>
</evidence>
<protein>
    <submittedName>
        <fullName evidence="2">Extracellular solute-binding protein</fullName>
    </submittedName>
</protein>